<sequence>MASGTAVTVADPRGRVVATGSITSGQAKRTSITLPGDTTATYYIAACSMLFEVPGVPDDLPTYSITVSHRGTQVVPSVQAHDTVKFELR</sequence>
<proteinExistence type="predicted"/>
<dbReference type="AlphaFoldDB" id="A0A8H9J0Y0"/>
<protein>
    <submittedName>
        <fullName evidence="1">Uncharacterized protein</fullName>
    </submittedName>
</protein>
<gene>
    <name evidence="1" type="ORF">GCM10017566_38120</name>
</gene>
<comment type="caution">
    <text evidence="1">The sequence shown here is derived from an EMBL/GenBank/DDBJ whole genome shotgun (WGS) entry which is preliminary data.</text>
</comment>
<evidence type="ECO:0000313" key="1">
    <source>
        <dbReference type="EMBL" id="GHF61101.1"/>
    </source>
</evidence>
<keyword evidence="2" id="KW-1185">Reference proteome</keyword>
<reference evidence="1" key="1">
    <citation type="journal article" date="2014" name="Int. J. Syst. Evol. Microbiol.">
        <title>Complete genome sequence of Corynebacterium casei LMG S-19264T (=DSM 44701T), isolated from a smear-ripened cheese.</title>
        <authorList>
            <consortium name="US DOE Joint Genome Institute (JGI-PGF)"/>
            <person name="Walter F."/>
            <person name="Albersmeier A."/>
            <person name="Kalinowski J."/>
            <person name="Ruckert C."/>
        </authorList>
    </citation>
    <scope>NUCLEOTIDE SEQUENCE</scope>
    <source>
        <strain evidence="1">CGMCC 4.7679</strain>
    </source>
</reference>
<organism evidence="1 2">
    <name type="scientific">Amycolatopsis bartoniae</name>
    <dbReference type="NCBI Taxonomy" id="941986"/>
    <lineage>
        <taxon>Bacteria</taxon>
        <taxon>Bacillati</taxon>
        <taxon>Actinomycetota</taxon>
        <taxon>Actinomycetes</taxon>
        <taxon>Pseudonocardiales</taxon>
        <taxon>Pseudonocardiaceae</taxon>
        <taxon>Amycolatopsis</taxon>
    </lineage>
</organism>
<dbReference type="Proteomes" id="UP000658656">
    <property type="component" value="Unassembled WGS sequence"/>
</dbReference>
<evidence type="ECO:0000313" key="2">
    <source>
        <dbReference type="Proteomes" id="UP000658656"/>
    </source>
</evidence>
<dbReference type="EMBL" id="BNAV01000005">
    <property type="protein sequence ID" value="GHF61101.1"/>
    <property type="molecule type" value="Genomic_DNA"/>
</dbReference>
<reference evidence="1" key="2">
    <citation type="submission" date="2020-09" db="EMBL/GenBank/DDBJ databases">
        <authorList>
            <person name="Sun Q."/>
            <person name="Zhou Y."/>
        </authorList>
    </citation>
    <scope>NUCLEOTIDE SEQUENCE</scope>
    <source>
        <strain evidence="1">CGMCC 4.7679</strain>
    </source>
</reference>
<accession>A0A8H9J0Y0</accession>
<name>A0A8H9J0Y0_9PSEU</name>